<evidence type="ECO:0000256" key="5">
    <source>
        <dbReference type="ARBA" id="ARBA00007739"/>
    </source>
</evidence>
<dbReference type="PANTHER" id="PTHR32282">
    <property type="entry name" value="BINDING PROTEIN TRANSPEPTIDASE, PUTATIVE-RELATED"/>
    <property type="match status" value="1"/>
</dbReference>
<evidence type="ECO:0000256" key="4">
    <source>
        <dbReference type="ARBA" id="ARBA00007090"/>
    </source>
</evidence>
<dbReference type="GO" id="GO:0071555">
    <property type="term" value="P:cell wall organization"/>
    <property type="evidence" value="ECO:0007669"/>
    <property type="project" value="UniProtKB-KW"/>
</dbReference>
<evidence type="ECO:0000256" key="17">
    <source>
        <dbReference type="ARBA" id="ARBA00023268"/>
    </source>
</evidence>
<dbReference type="NCBIfam" id="NF038272">
    <property type="entry name" value="strep_PBP1A"/>
    <property type="match status" value="1"/>
</dbReference>
<comment type="pathway">
    <text evidence="22">Glycan biosynthesis.</text>
</comment>
<dbReference type="GO" id="GO:0046677">
    <property type="term" value="P:response to antibiotic"/>
    <property type="evidence" value="ECO:0007669"/>
    <property type="project" value="UniProtKB-KW"/>
</dbReference>
<keyword evidence="8" id="KW-0964">Secreted</keyword>
<keyword evidence="24" id="KW-1133">Transmembrane helix</keyword>
<comment type="pathway">
    <text evidence="3">Cell wall biogenesis; peptidoglycan biosynthesis.</text>
</comment>
<dbReference type="AlphaFoldDB" id="A0A4V0E7V1"/>
<evidence type="ECO:0000313" key="28">
    <source>
        <dbReference type="Proteomes" id="UP000388056"/>
    </source>
</evidence>
<reference evidence="27 28" key="1">
    <citation type="submission" date="2019-05" db="EMBL/GenBank/DDBJ databases">
        <authorList>
            <consortium name="Pathogen Informatics"/>
        </authorList>
    </citation>
    <scope>NUCLEOTIDE SEQUENCE [LARGE SCALE GENOMIC DNA]</scope>
    <source>
        <strain evidence="27 28">NCTC10232</strain>
    </source>
</reference>
<evidence type="ECO:0000313" key="27">
    <source>
        <dbReference type="EMBL" id="VTT03333.1"/>
    </source>
</evidence>
<accession>A0A4V0E7V1</accession>
<dbReference type="NCBIfam" id="TIGR02074">
    <property type="entry name" value="PBP_1a_fam"/>
    <property type="match status" value="1"/>
</dbReference>
<feature type="transmembrane region" description="Helical" evidence="24">
    <location>
        <begin position="12"/>
        <end position="36"/>
    </location>
</feature>
<dbReference type="GO" id="GO:0030288">
    <property type="term" value="C:outer membrane-bounded periplasmic space"/>
    <property type="evidence" value="ECO:0007669"/>
    <property type="project" value="TreeGrafter"/>
</dbReference>
<evidence type="ECO:0000256" key="2">
    <source>
        <dbReference type="ARBA" id="ARBA00004613"/>
    </source>
</evidence>
<keyword evidence="24" id="KW-0812">Transmembrane</keyword>
<evidence type="ECO:0000256" key="14">
    <source>
        <dbReference type="ARBA" id="ARBA00022960"/>
    </source>
</evidence>
<keyword evidence="15" id="KW-0573">Peptidoglycan synthesis</keyword>
<feature type="compositionally biased region" description="Low complexity" evidence="23">
    <location>
        <begin position="658"/>
        <end position="700"/>
    </location>
</feature>
<keyword evidence="18" id="KW-0961">Cell wall biogenesis/degradation</keyword>
<dbReference type="RefSeq" id="WP_143989223.1">
    <property type="nucleotide sequence ID" value="NZ_CABEIU010000002.1"/>
</dbReference>
<dbReference type="Proteomes" id="UP000388056">
    <property type="component" value="Unassembled WGS sequence"/>
</dbReference>
<dbReference type="InterPro" id="IPR036950">
    <property type="entry name" value="PBP_transglycosylase"/>
</dbReference>
<dbReference type="InterPro" id="IPR012338">
    <property type="entry name" value="Beta-lactam/transpept-like"/>
</dbReference>
<keyword evidence="13" id="KW-0378">Hydrolase</keyword>
<dbReference type="Pfam" id="PF00905">
    <property type="entry name" value="Transpeptidase"/>
    <property type="match status" value="1"/>
</dbReference>
<feature type="compositionally biased region" description="Polar residues" evidence="23">
    <location>
        <begin position="701"/>
        <end position="715"/>
    </location>
</feature>
<dbReference type="InterPro" id="IPR023346">
    <property type="entry name" value="Lysozyme-like_dom_sf"/>
</dbReference>
<dbReference type="GO" id="GO:0008360">
    <property type="term" value="P:regulation of cell shape"/>
    <property type="evidence" value="ECO:0007669"/>
    <property type="project" value="UniProtKB-KW"/>
</dbReference>
<organism evidence="27 28">
    <name type="scientific">Streptococcus oralis</name>
    <dbReference type="NCBI Taxonomy" id="1303"/>
    <lineage>
        <taxon>Bacteria</taxon>
        <taxon>Bacillati</taxon>
        <taxon>Bacillota</taxon>
        <taxon>Bacilli</taxon>
        <taxon>Lactobacillales</taxon>
        <taxon>Streptococcaceae</taxon>
        <taxon>Streptococcus</taxon>
    </lineage>
</organism>
<dbReference type="Pfam" id="PF00912">
    <property type="entry name" value="Transgly"/>
    <property type="match status" value="1"/>
</dbReference>
<dbReference type="Gene3D" id="1.10.3810.10">
    <property type="entry name" value="Biosynthetic peptidoglycan transglycosylase-like"/>
    <property type="match status" value="1"/>
</dbReference>
<feature type="domain" description="Penicillin-binding protein transpeptidase" evidence="25">
    <location>
        <begin position="333"/>
        <end position="622"/>
    </location>
</feature>
<feature type="domain" description="Glycosyl transferase family 51" evidence="26">
    <location>
        <begin position="61"/>
        <end position="238"/>
    </location>
</feature>
<proteinExistence type="inferred from homology"/>
<evidence type="ECO:0000256" key="23">
    <source>
        <dbReference type="SAM" id="MobiDB-lite"/>
    </source>
</evidence>
<evidence type="ECO:0000256" key="20">
    <source>
        <dbReference type="ARBA" id="ARBA00044770"/>
    </source>
</evidence>
<keyword evidence="16" id="KW-0046">Antibiotic resistance</keyword>
<gene>
    <name evidence="27" type="primary">pbp1a</name>
    <name evidence="27" type="ORF">NCTC10232_00350</name>
</gene>
<dbReference type="SUPFAM" id="SSF53955">
    <property type="entry name" value="Lysozyme-like"/>
    <property type="match status" value="1"/>
</dbReference>
<comment type="subcellular location">
    <subcellularLocation>
        <location evidence="2">Secreted</location>
    </subcellularLocation>
</comment>
<name>A0A4V0E7V1_STROR</name>
<keyword evidence="9" id="KW-0121">Carboxypeptidase</keyword>
<evidence type="ECO:0000256" key="7">
    <source>
        <dbReference type="ARBA" id="ARBA00018638"/>
    </source>
</evidence>
<evidence type="ECO:0000256" key="8">
    <source>
        <dbReference type="ARBA" id="ARBA00022525"/>
    </source>
</evidence>
<comment type="similarity">
    <text evidence="4">In the C-terminal section; belongs to the transpeptidase family.</text>
</comment>
<evidence type="ECO:0000256" key="13">
    <source>
        <dbReference type="ARBA" id="ARBA00022801"/>
    </source>
</evidence>
<dbReference type="EC" id="3.4.16.4" evidence="6"/>
<dbReference type="GO" id="GO:0008658">
    <property type="term" value="F:penicillin binding"/>
    <property type="evidence" value="ECO:0007669"/>
    <property type="project" value="InterPro"/>
</dbReference>
<comment type="similarity">
    <text evidence="5">In the N-terminal section; belongs to the glycosyltransferase 51 family.</text>
</comment>
<evidence type="ECO:0000256" key="22">
    <source>
        <dbReference type="ARBA" id="ARBA00060592"/>
    </source>
</evidence>
<evidence type="ECO:0000256" key="11">
    <source>
        <dbReference type="ARBA" id="ARBA00022676"/>
    </source>
</evidence>
<comment type="catalytic activity">
    <reaction evidence="19">
        <text>Preferential cleavage: (Ac)2-L-Lys-D-Ala-|-D-Ala. Also transpeptidation of peptidyl-alanyl moieties that are N-acyl substituents of D-alanine.</text>
        <dbReference type="EC" id="3.4.16.4"/>
    </reaction>
</comment>
<dbReference type="InterPro" id="IPR001264">
    <property type="entry name" value="Glyco_trans_51"/>
</dbReference>
<evidence type="ECO:0000256" key="15">
    <source>
        <dbReference type="ARBA" id="ARBA00022984"/>
    </source>
</evidence>
<dbReference type="InterPro" id="IPR050396">
    <property type="entry name" value="Glycosyltr_51/Transpeptidase"/>
</dbReference>
<evidence type="ECO:0000256" key="18">
    <source>
        <dbReference type="ARBA" id="ARBA00023316"/>
    </source>
</evidence>
<evidence type="ECO:0000256" key="19">
    <source>
        <dbReference type="ARBA" id="ARBA00034000"/>
    </source>
</evidence>
<feature type="region of interest" description="Disordered" evidence="23">
    <location>
        <begin position="653"/>
        <end position="715"/>
    </location>
</feature>
<keyword evidence="12" id="KW-0808">Transferase</keyword>
<keyword evidence="17" id="KW-0511">Multifunctional enzyme</keyword>
<evidence type="ECO:0000256" key="21">
    <source>
        <dbReference type="ARBA" id="ARBA00049902"/>
    </source>
</evidence>
<dbReference type="GO" id="GO:0008955">
    <property type="term" value="F:peptidoglycan glycosyltransferase activity"/>
    <property type="evidence" value="ECO:0007669"/>
    <property type="project" value="UniProtKB-EC"/>
</dbReference>
<evidence type="ECO:0000256" key="9">
    <source>
        <dbReference type="ARBA" id="ARBA00022645"/>
    </source>
</evidence>
<evidence type="ECO:0000256" key="3">
    <source>
        <dbReference type="ARBA" id="ARBA00004752"/>
    </source>
</evidence>
<evidence type="ECO:0000256" key="10">
    <source>
        <dbReference type="ARBA" id="ARBA00022670"/>
    </source>
</evidence>
<keyword evidence="10" id="KW-0645">Protease</keyword>
<evidence type="ECO:0000256" key="16">
    <source>
        <dbReference type="ARBA" id="ARBA00023251"/>
    </source>
</evidence>
<evidence type="ECO:0000256" key="12">
    <source>
        <dbReference type="ARBA" id="ARBA00022679"/>
    </source>
</evidence>
<evidence type="ECO:0000256" key="1">
    <source>
        <dbReference type="ARBA" id="ARBA00003921"/>
    </source>
</evidence>
<dbReference type="GO" id="GO:0006508">
    <property type="term" value="P:proteolysis"/>
    <property type="evidence" value="ECO:0007669"/>
    <property type="project" value="UniProtKB-KW"/>
</dbReference>
<dbReference type="GO" id="GO:0005576">
    <property type="term" value="C:extracellular region"/>
    <property type="evidence" value="ECO:0007669"/>
    <property type="project" value="UniProtKB-SubCell"/>
</dbReference>
<dbReference type="EC" id="2.4.99.28" evidence="20"/>
<dbReference type="Gene3D" id="3.40.710.10">
    <property type="entry name" value="DD-peptidase/beta-lactamase superfamily"/>
    <property type="match status" value="1"/>
</dbReference>
<keyword evidence="14" id="KW-0133">Cell shape</keyword>
<evidence type="ECO:0000259" key="25">
    <source>
        <dbReference type="Pfam" id="PF00905"/>
    </source>
</evidence>
<keyword evidence="11" id="KW-0328">Glycosyltransferase</keyword>
<dbReference type="EMBL" id="CABEIU010000002">
    <property type="protein sequence ID" value="VTT03333.1"/>
    <property type="molecule type" value="Genomic_DNA"/>
</dbReference>
<dbReference type="SUPFAM" id="SSF56601">
    <property type="entry name" value="beta-lactamase/transpeptidase-like"/>
    <property type="match status" value="1"/>
</dbReference>
<evidence type="ECO:0000256" key="24">
    <source>
        <dbReference type="SAM" id="Phobius"/>
    </source>
</evidence>
<dbReference type="FunFam" id="1.10.3810.10:FF:000001">
    <property type="entry name" value="Penicillin-binding protein 1A"/>
    <property type="match status" value="1"/>
</dbReference>
<comment type="catalytic activity">
    <reaction evidence="21">
        <text>[GlcNAc-(1-&gt;4)-Mur2Ac(oyl-L-Ala-gamma-D-Glu-L-Lys-D-Ala-D-Ala)](n)-di-trans,octa-cis-undecaprenyl diphosphate + beta-D-GlcNAc-(1-&gt;4)-Mur2Ac(oyl-L-Ala-gamma-D-Glu-L-Lys-D-Ala-D-Ala)-di-trans,octa-cis-undecaprenyl diphosphate = [GlcNAc-(1-&gt;4)-Mur2Ac(oyl-L-Ala-gamma-D-Glu-L-Lys-D-Ala-D-Ala)](n+1)-di-trans,octa-cis-undecaprenyl diphosphate + di-trans,octa-cis-undecaprenyl diphosphate + H(+)</text>
        <dbReference type="Rhea" id="RHEA:23708"/>
        <dbReference type="Rhea" id="RHEA-COMP:9602"/>
        <dbReference type="Rhea" id="RHEA-COMP:9603"/>
        <dbReference type="ChEBI" id="CHEBI:15378"/>
        <dbReference type="ChEBI" id="CHEBI:58405"/>
        <dbReference type="ChEBI" id="CHEBI:60033"/>
        <dbReference type="ChEBI" id="CHEBI:78435"/>
        <dbReference type="EC" id="2.4.99.28"/>
    </reaction>
</comment>
<dbReference type="InterPro" id="IPR001460">
    <property type="entry name" value="PCN-bd_Tpept"/>
</dbReference>
<comment type="function">
    <text evidence="1">Cell wall formation.</text>
</comment>
<keyword evidence="24" id="KW-0472">Membrane</keyword>
<protein>
    <recommendedName>
        <fullName evidence="7">Penicillin-binding protein 1A</fullName>
        <ecNumber evidence="20">2.4.99.28</ecNumber>
        <ecNumber evidence="6">3.4.16.4</ecNumber>
    </recommendedName>
</protein>
<dbReference type="GO" id="GO:0009252">
    <property type="term" value="P:peptidoglycan biosynthetic process"/>
    <property type="evidence" value="ECO:0007669"/>
    <property type="project" value="UniProtKB-KW"/>
</dbReference>
<dbReference type="GO" id="GO:0009002">
    <property type="term" value="F:serine-type D-Ala-D-Ala carboxypeptidase activity"/>
    <property type="evidence" value="ECO:0007669"/>
    <property type="project" value="UniProtKB-EC"/>
</dbReference>
<dbReference type="PANTHER" id="PTHR32282:SF29">
    <property type="entry name" value="PENICILLIN-BINDING PROTEIN 1A"/>
    <property type="match status" value="1"/>
</dbReference>
<evidence type="ECO:0000259" key="26">
    <source>
        <dbReference type="Pfam" id="PF00912"/>
    </source>
</evidence>
<evidence type="ECO:0000256" key="6">
    <source>
        <dbReference type="ARBA" id="ARBA00012448"/>
    </source>
</evidence>
<sequence>MNKQTFLRIAKYVSICLLTLFIAAIMLGGGLFLYYVSKAPALSESKLVATTSSKIYDSKNELIADLGSERRVNAQANEIPTELVNAIVSIEDHRFFSHRGVDTIRILGASLRNLRGGGGLQGGSTLTQQLIKLTYFSTSTSDQTLSRKAQEAWLAVQLEQKATKQEILTYYINKVYMSNGNYGMQTAAQNYYGKDLKDLSLPQLALLAGMPQAPNQYDPYSHPEAAQERRDLVLSEMKGQGYITAEQYEKAINTPITDGLQSLKSANSYPPYMDNYLKEVIDQVEQETGYNLLTTGMEVYTNVDPAVQQRLWDIYNTDEYVNYPDDELQVASTIVDVTNGKVIAQLGARHQSSNVSFGMNQAVETNRDWGSTMKPITDYAPALEYDIYDSTAAIVHDVPYNYPGTNTPVYNWDKSYFGNITLQYALQQSRNVTAVETLNKVGLDRAKTFLNGLGIDYPDMPYANAISSNTTESNKKYGASSEKMAAAYAAFANGGIYHKPMYINKIIFSDGSSKEFSDSGTRAMKETTAYMMTEMMKTVLTYGTGRGAYLSWLPQAGKTGTSNYTDDEIEKYIKNSGYVAPDEMFVGYTRKYSMAVWTGYSNRLTPIVGDGFYVAAKVYRSMMTYLSTDDHPGDWTMPEGLYRSGEFVFKNGARNTWTPSSSTQQSSTSESSSSTSESSTSQSSSTTPNTSQTQTIPQQSDTAPAEQNQPSQPQQ</sequence>
<dbReference type="FunFam" id="3.40.710.10:FF:000020">
    <property type="entry name" value="Penicillin-binding protein 1A"/>
    <property type="match status" value="1"/>
</dbReference>